<feature type="transmembrane region" description="Helical" evidence="4">
    <location>
        <begin position="300"/>
        <end position="322"/>
    </location>
</feature>
<feature type="transmembrane region" description="Helical" evidence="4">
    <location>
        <begin position="246"/>
        <end position="264"/>
    </location>
</feature>
<keyword evidence="1 4" id="KW-0812">Transmembrane</keyword>
<dbReference type="OrthoDB" id="9067529at2"/>
<protein>
    <submittedName>
        <fullName evidence="6">MFS transporter</fullName>
    </submittedName>
</protein>
<keyword evidence="3 4" id="KW-0472">Membrane</keyword>
<reference evidence="6 7" key="1">
    <citation type="submission" date="2018-11" db="EMBL/GenBank/DDBJ databases">
        <title>The draft genome sequence of Amphritea balenae JAMM 1525T.</title>
        <authorList>
            <person name="Fang Z."/>
            <person name="Zhang Y."/>
            <person name="Han X."/>
        </authorList>
    </citation>
    <scope>NUCLEOTIDE SEQUENCE [LARGE SCALE GENOMIC DNA]</scope>
    <source>
        <strain evidence="6 7">JAMM 1525</strain>
    </source>
</reference>
<feature type="transmembrane region" description="Helical" evidence="4">
    <location>
        <begin position="35"/>
        <end position="58"/>
    </location>
</feature>
<dbReference type="InterPro" id="IPR010645">
    <property type="entry name" value="MFS_4"/>
</dbReference>
<evidence type="ECO:0000256" key="3">
    <source>
        <dbReference type="ARBA" id="ARBA00023136"/>
    </source>
</evidence>
<feature type="transmembrane region" description="Helical" evidence="4">
    <location>
        <begin position="160"/>
        <end position="179"/>
    </location>
</feature>
<keyword evidence="2 4" id="KW-1133">Transmembrane helix</keyword>
<dbReference type="InterPro" id="IPR036259">
    <property type="entry name" value="MFS_trans_sf"/>
</dbReference>
<feature type="transmembrane region" description="Helical" evidence="4">
    <location>
        <begin position="94"/>
        <end position="116"/>
    </location>
</feature>
<dbReference type="PANTHER" id="PTHR23537:SF1">
    <property type="entry name" value="SUGAR TRANSPORTER"/>
    <property type="match status" value="1"/>
</dbReference>
<organism evidence="6 7">
    <name type="scientific">Amphritea balenae</name>
    <dbReference type="NCBI Taxonomy" id="452629"/>
    <lineage>
        <taxon>Bacteria</taxon>
        <taxon>Pseudomonadati</taxon>
        <taxon>Pseudomonadota</taxon>
        <taxon>Gammaproteobacteria</taxon>
        <taxon>Oceanospirillales</taxon>
        <taxon>Oceanospirillaceae</taxon>
        <taxon>Amphritea</taxon>
    </lineage>
</organism>
<dbReference type="SUPFAM" id="SSF103473">
    <property type="entry name" value="MFS general substrate transporter"/>
    <property type="match status" value="1"/>
</dbReference>
<dbReference type="PROSITE" id="PS50850">
    <property type="entry name" value="MFS"/>
    <property type="match status" value="1"/>
</dbReference>
<evidence type="ECO:0000259" key="5">
    <source>
        <dbReference type="PROSITE" id="PS50850"/>
    </source>
</evidence>
<proteinExistence type="predicted"/>
<evidence type="ECO:0000256" key="2">
    <source>
        <dbReference type="ARBA" id="ARBA00022989"/>
    </source>
</evidence>
<dbReference type="GO" id="GO:0022857">
    <property type="term" value="F:transmembrane transporter activity"/>
    <property type="evidence" value="ECO:0007669"/>
    <property type="project" value="InterPro"/>
</dbReference>
<dbReference type="RefSeq" id="WP_124925070.1">
    <property type="nucleotide sequence ID" value="NZ_BMOH01000003.1"/>
</dbReference>
<keyword evidence="7" id="KW-1185">Reference proteome</keyword>
<accession>A0A3P1STG5</accession>
<dbReference type="EMBL" id="RQXV01000002">
    <property type="protein sequence ID" value="RRD00489.1"/>
    <property type="molecule type" value="Genomic_DNA"/>
</dbReference>
<feature type="transmembrane region" description="Helical" evidence="4">
    <location>
        <begin position="12"/>
        <end position="29"/>
    </location>
</feature>
<evidence type="ECO:0000256" key="1">
    <source>
        <dbReference type="ARBA" id="ARBA00022692"/>
    </source>
</evidence>
<dbReference type="GO" id="GO:0005886">
    <property type="term" value="C:plasma membrane"/>
    <property type="evidence" value="ECO:0007669"/>
    <property type="project" value="TreeGrafter"/>
</dbReference>
<feature type="transmembrane region" description="Helical" evidence="4">
    <location>
        <begin position="334"/>
        <end position="353"/>
    </location>
</feature>
<feature type="transmembrane region" description="Helical" evidence="4">
    <location>
        <begin position="212"/>
        <end position="234"/>
    </location>
</feature>
<evidence type="ECO:0000313" key="7">
    <source>
        <dbReference type="Proteomes" id="UP000267535"/>
    </source>
</evidence>
<feature type="transmembrane region" description="Helical" evidence="4">
    <location>
        <begin position="137"/>
        <end position="154"/>
    </location>
</feature>
<dbReference type="AlphaFoldDB" id="A0A3P1STG5"/>
<feature type="domain" description="Major facilitator superfamily (MFS) profile" evidence="5">
    <location>
        <begin position="1"/>
        <end position="389"/>
    </location>
</feature>
<sequence>MRISTTFGMNQIVSHGFGVFLFAALVPLMREEIGISHWHLAVTGALTQLSYLAGALLLSLAGHRISSARLALVTGSITSLLLLTMAGLDDPLAVMLVLILAAACAAISWGAIVELISRYTAPELKSTYLSTVSSGTAWGYGLNGLLVLLIVPLFGWRSGWLIAGVLGCTTVLLTWRLLIRLQNRSGNNQHSTQSAALTAAQLFRAVTRERTAFFASLICCLVGFATMPFSTWLSTYLAEQGAAVQLGGYTWTAAGMTGMLAGFLTGKLADSRGHGVALLLVFIGFAIGIIAFVYDPVSFAVIAGCGYGLMYFPMWGIIAGWLNRHYSATATMQINSIGMVVFGLGGASGNLLAGWLQELNGSLTSIYMIIAVDALLLVLIALYVQLTEAKPNKLVQQENALC</sequence>
<dbReference type="Proteomes" id="UP000267535">
    <property type="component" value="Unassembled WGS sequence"/>
</dbReference>
<feature type="transmembrane region" description="Helical" evidence="4">
    <location>
        <begin position="70"/>
        <end position="88"/>
    </location>
</feature>
<dbReference type="Pfam" id="PF07690">
    <property type="entry name" value="MFS_1"/>
    <property type="match status" value="1"/>
</dbReference>
<name>A0A3P1STG5_9GAMM</name>
<feature type="transmembrane region" description="Helical" evidence="4">
    <location>
        <begin position="276"/>
        <end position="294"/>
    </location>
</feature>
<gene>
    <name evidence="6" type="ORF">EHS89_05190</name>
</gene>
<dbReference type="InterPro" id="IPR020846">
    <property type="entry name" value="MFS_dom"/>
</dbReference>
<dbReference type="Gene3D" id="1.20.1250.20">
    <property type="entry name" value="MFS general substrate transporter like domains"/>
    <property type="match status" value="2"/>
</dbReference>
<evidence type="ECO:0000256" key="4">
    <source>
        <dbReference type="SAM" id="Phobius"/>
    </source>
</evidence>
<comment type="caution">
    <text evidence="6">The sequence shown here is derived from an EMBL/GenBank/DDBJ whole genome shotgun (WGS) entry which is preliminary data.</text>
</comment>
<dbReference type="PANTHER" id="PTHR23537">
    <property type="match status" value="1"/>
</dbReference>
<evidence type="ECO:0000313" key="6">
    <source>
        <dbReference type="EMBL" id="RRD00489.1"/>
    </source>
</evidence>
<dbReference type="InterPro" id="IPR011701">
    <property type="entry name" value="MFS"/>
</dbReference>
<feature type="transmembrane region" description="Helical" evidence="4">
    <location>
        <begin position="365"/>
        <end position="384"/>
    </location>
</feature>